<dbReference type="Pfam" id="PF02861">
    <property type="entry name" value="Clp_N"/>
    <property type="match status" value="1"/>
</dbReference>
<keyword evidence="1 5" id="KW-0677">Repeat</keyword>
<keyword evidence="4" id="KW-0143">Chaperone</keyword>
<evidence type="ECO:0000256" key="2">
    <source>
        <dbReference type="ARBA" id="ARBA00022741"/>
    </source>
</evidence>
<comment type="caution">
    <text evidence="8">The sequence shown here is derived from an EMBL/GenBank/DDBJ whole genome shotgun (WGS) entry which is preliminary data.</text>
</comment>
<evidence type="ECO:0000256" key="5">
    <source>
        <dbReference type="PROSITE-ProRule" id="PRU01251"/>
    </source>
</evidence>
<dbReference type="Gene3D" id="3.40.50.300">
    <property type="entry name" value="P-loop containing nucleotide triphosphate hydrolases"/>
    <property type="match status" value="2"/>
</dbReference>
<dbReference type="InterPro" id="IPR001270">
    <property type="entry name" value="ClpA/B"/>
</dbReference>
<dbReference type="PANTHER" id="PTHR11638">
    <property type="entry name" value="ATP-DEPENDENT CLP PROTEASE"/>
    <property type="match status" value="1"/>
</dbReference>
<dbReference type="EMBL" id="PFPL01000036">
    <property type="protein sequence ID" value="PIZ96039.1"/>
    <property type="molecule type" value="Genomic_DNA"/>
</dbReference>
<dbReference type="GO" id="GO:0034605">
    <property type="term" value="P:cellular response to heat"/>
    <property type="evidence" value="ECO:0007669"/>
    <property type="project" value="TreeGrafter"/>
</dbReference>
<dbReference type="PRINTS" id="PR00300">
    <property type="entry name" value="CLPPROTEASEA"/>
</dbReference>
<dbReference type="Gene3D" id="4.10.860.10">
    <property type="entry name" value="UVR domain"/>
    <property type="match status" value="1"/>
</dbReference>
<feature type="domain" description="Clp R" evidence="7">
    <location>
        <begin position="7"/>
        <end position="155"/>
    </location>
</feature>
<feature type="coiled-coil region" evidence="6">
    <location>
        <begin position="450"/>
        <end position="499"/>
    </location>
</feature>
<sequence>MDAQKLIDNFSTHLKKVIAKSISLATFKKSDMVEPLDLFYSLVEEKGCVGAEILRKFNLEEKLTKQVFGNLKKEERSLTSNKIPELSPKSRQIIEKALIVAHDNKHSYIGTEHLLYALVYSKNSEIKEIFNSLKIDIKFIKEQLQIVFQNDSRFSNLSKEEEEFLDNIDENITEELPPMMPPPPMQSPQKMKKNMSAVAQFTTNLTSKAEQTNIDEVIGRDNEIDRIINILARRTKNNPILVGEPGVGKTAIVEGLAKKIAEGKVPDILKKKQILSLDLTLLVAGTIYRGEFEARLKQIVDECSRNQNYILFIDEIHNIIGAGSNQGTMDAANILKPALARGRLHCIGATTYDEYKKYISQDPALERRFQKIDVEEPTFDETLQILQGLKKYYESFHHVSISTKTIEEAVTLSNRYIHDNFQPDKSIDLIDEASGYVRARQKTSKEDLQIFALEQKLDEMIEEKNIAIAEEKLKQAIGLKKQIEKLEKQIEKIKTSRNKNLPVSKVSPDNIRHVVSQKMNINKSILEKNEWEILDSLEKNLNERIVGQKESVKKIVRTLKSANLGLHKNKPFASLLLVGPSGVGKTELAKKLAEELYHDEKSLIKLDMSEFSEGHSVSKLLGSPAGYIGYKDRNPFMEQLKKRPYSVILLDEIDKAHRDVTKLLLQMLDEGTLTDNQGKKIKLNHSVIIMTTNIGSELYKKQNFGFGEVEKEKQNNLEKQIHSKLKEQMDEAILSRISSIVTFNALSKSDVSQITKRQIAEISKHLQNTQKISIVTDEKALDKLIEKIKYQDYGARNVSNEVAEIVQDLLIDSLKKKSKKNNYTLTYDKNYKLI</sequence>
<proteinExistence type="predicted"/>
<dbReference type="GO" id="GO:0006508">
    <property type="term" value="P:proteolysis"/>
    <property type="evidence" value="ECO:0007669"/>
    <property type="project" value="UniProtKB-KW"/>
</dbReference>
<dbReference type="Pfam" id="PF07724">
    <property type="entry name" value="AAA_2"/>
    <property type="match status" value="1"/>
</dbReference>
<dbReference type="GO" id="GO:0016887">
    <property type="term" value="F:ATP hydrolysis activity"/>
    <property type="evidence" value="ECO:0007669"/>
    <property type="project" value="InterPro"/>
</dbReference>
<dbReference type="CDD" id="cd00009">
    <property type="entry name" value="AAA"/>
    <property type="match status" value="1"/>
</dbReference>
<dbReference type="Pfam" id="PF17871">
    <property type="entry name" value="AAA_lid_9"/>
    <property type="match status" value="1"/>
</dbReference>
<protein>
    <submittedName>
        <fullName evidence="8">ATP-dependent Clp protease ATP-binding subunit ClpC</fullName>
    </submittedName>
</protein>
<reference evidence="9" key="1">
    <citation type="submission" date="2017-09" db="EMBL/GenBank/DDBJ databases">
        <title>Depth-based differentiation of microbial function through sediment-hosted aquifers and enrichment of novel symbionts in the deep terrestrial subsurface.</title>
        <authorList>
            <person name="Probst A.J."/>
            <person name="Ladd B."/>
            <person name="Jarett J.K."/>
            <person name="Geller-Mcgrath D.E."/>
            <person name="Sieber C.M.K."/>
            <person name="Emerson J.B."/>
            <person name="Anantharaman K."/>
            <person name="Thomas B.C."/>
            <person name="Malmstrom R."/>
            <person name="Stieglmeier M."/>
            <person name="Klingl A."/>
            <person name="Woyke T."/>
            <person name="Ryan C.M."/>
            <person name="Banfield J.F."/>
        </authorList>
    </citation>
    <scope>NUCLEOTIDE SEQUENCE [LARGE SCALE GENOMIC DNA]</scope>
</reference>
<evidence type="ECO:0000313" key="8">
    <source>
        <dbReference type="EMBL" id="PIZ96039.1"/>
    </source>
</evidence>
<dbReference type="Gene3D" id="1.10.1780.10">
    <property type="entry name" value="Clp, N-terminal domain"/>
    <property type="match status" value="1"/>
</dbReference>
<dbReference type="PROSITE" id="PS51903">
    <property type="entry name" value="CLP_R"/>
    <property type="match status" value="1"/>
</dbReference>
<dbReference type="InterPro" id="IPR003959">
    <property type="entry name" value="ATPase_AAA_core"/>
</dbReference>
<dbReference type="InterPro" id="IPR041546">
    <property type="entry name" value="ClpA/ClpB_AAA_lid"/>
</dbReference>
<dbReference type="Proteomes" id="UP000231453">
    <property type="component" value="Unassembled WGS sequence"/>
</dbReference>
<evidence type="ECO:0000256" key="1">
    <source>
        <dbReference type="ARBA" id="ARBA00022737"/>
    </source>
</evidence>
<evidence type="ECO:0000313" key="9">
    <source>
        <dbReference type="Proteomes" id="UP000231453"/>
    </source>
</evidence>
<dbReference type="InterPro" id="IPR019489">
    <property type="entry name" value="Clp_ATPase_C"/>
</dbReference>
<dbReference type="AlphaFoldDB" id="A0A2M7VAV2"/>
<dbReference type="FunFam" id="3.40.50.300:FF:000010">
    <property type="entry name" value="Chaperone clpB 1, putative"/>
    <property type="match status" value="1"/>
</dbReference>
<keyword evidence="2" id="KW-0547">Nucleotide-binding</keyword>
<dbReference type="GO" id="GO:0008233">
    <property type="term" value="F:peptidase activity"/>
    <property type="evidence" value="ECO:0007669"/>
    <property type="project" value="UniProtKB-KW"/>
</dbReference>
<dbReference type="Pfam" id="PF00004">
    <property type="entry name" value="AAA"/>
    <property type="match status" value="1"/>
</dbReference>
<dbReference type="InterPro" id="IPR036628">
    <property type="entry name" value="Clp_N_dom_sf"/>
</dbReference>
<dbReference type="InterPro" id="IPR050130">
    <property type="entry name" value="ClpA_ClpB"/>
</dbReference>
<dbReference type="CDD" id="cd19499">
    <property type="entry name" value="RecA-like_ClpB_Hsp104-like"/>
    <property type="match status" value="1"/>
</dbReference>
<dbReference type="InterPro" id="IPR003593">
    <property type="entry name" value="AAA+_ATPase"/>
</dbReference>
<dbReference type="SMART" id="SM01086">
    <property type="entry name" value="ClpB_D2-small"/>
    <property type="match status" value="1"/>
</dbReference>
<dbReference type="SUPFAM" id="SSF52540">
    <property type="entry name" value="P-loop containing nucleoside triphosphate hydrolases"/>
    <property type="match status" value="2"/>
</dbReference>
<evidence type="ECO:0000256" key="3">
    <source>
        <dbReference type="ARBA" id="ARBA00022840"/>
    </source>
</evidence>
<dbReference type="PROSITE" id="PS00870">
    <property type="entry name" value="CLPAB_1"/>
    <property type="match status" value="1"/>
</dbReference>
<keyword evidence="6" id="KW-0175">Coiled coil</keyword>
<name>A0A2M7VAV2_9BACT</name>
<dbReference type="InterPro" id="IPR018368">
    <property type="entry name" value="ClpA/B_CS1"/>
</dbReference>
<keyword evidence="8" id="KW-0378">Hydrolase</keyword>
<dbReference type="Gene3D" id="1.10.8.60">
    <property type="match status" value="2"/>
</dbReference>
<dbReference type="InterPro" id="IPR004176">
    <property type="entry name" value="Clp_R_N"/>
</dbReference>
<dbReference type="InterPro" id="IPR027417">
    <property type="entry name" value="P-loop_NTPase"/>
</dbReference>
<keyword evidence="8" id="KW-0645">Protease</keyword>
<dbReference type="Pfam" id="PF10431">
    <property type="entry name" value="ClpB_D2-small"/>
    <property type="match status" value="1"/>
</dbReference>
<dbReference type="GO" id="GO:0005737">
    <property type="term" value="C:cytoplasm"/>
    <property type="evidence" value="ECO:0007669"/>
    <property type="project" value="TreeGrafter"/>
</dbReference>
<gene>
    <name evidence="8" type="ORF">COX80_02525</name>
</gene>
<keyword evidence="3 8" id="KW-0067">ATP-binding</keyword>
<accession>A0A2M7VAV2</accession>
<dbReference type="PANTHER" id="PTHR11638:SF18">
    <property type="entry name" value="HEAT SHOCK PROTEIN 104"/>
    <property type="match status" value="1"/>
</dbReference>
<dbReference type="GO" id="GO:0005524">
    <property type="term" value="F:ATP binding"/>
    <property type="evidence" value="ECO:0007669"/>
    <property type="project" value="UniProtKB-KW"/>
</dbReference>
<organism evidence="8 9">
    <name type="scientific">Candidatus Magasanikbacteria bacterium CG_4_10_14_0_2_um_filter_33_14</name>
    <dbReference type="NCBI Taxonomy" id="1974636"/>
    <lineage>
        <taxon>Bacteria</taxon>
        <taxon>Candidatus Magasanikiibacteriota</taxon>
    </lineage>
</organism>
<evidence type="ECO:0000259" key="7">
    <source>
        <dbReference type="PROSITE" id="PS51903"/>
    </source>
</evidence>
<evidence type="ECO:0000256" key="6">
    <source>
        <dbReference type="SAM" id="Coils"/>
    </source>
</evidence>
<evidence type="ECO:0000256" key="4">
    <source>
        <dbReference type="ARBA" id="ARBA00023186"/>
    </source>
</evidence>
<dbReference type="SUPFAM" id="SSF81923">
    <property type="entry name" value="Double Clp-N motif"/>
    <property type="match status" value="1"/>
</dbReference>
<dbReference type="SMART" id="SM00382">
    <property type="entry name" value="AAA"/>
    <property type="match status" value="2"/>
</dbReference>